<evidence type="ECO:0000259" key="2">
    <source>
        <dbReference type="Pfam" id="PF15377"/>
    </source>
</evidence>
<feature type="region of interest" description="Disordered" evidence="1">
    <location>
        <begin position="80"/>
        <end position="179"/>
    </location>
</feature>
<feature type="compositionally biased region" description="Basic residues" evidence="1">
    <location>
        <begin position="161"/>
        <end position="171"/>
    </location>
</feature>
<organism evidence="3 4">
    <name type="scientific">Trichoderma parareesei</name>
    <name type="common">Filamentous fungus</name>
    <dbReference type="NCBI Taxonomy" id="858221"/>
    <lineage>
        <taxon>Eukaryota</taxon>
        <taxon>Fungi</taxon>
        <taxon>Dikarya</taxon>
        <taxon>Ascomycota</taxon>
        <taxon>Pezizomycotina</taxon>
        <taxon>Sordariomycetes</taxon>
        <taxon>Hypocreomycetidae</taxon>
        <taxon>Hypocreales</taxon>
        <taxon>Hypocreaceae</taxon>
        <taxon>Trichoderma</taxon>
    </lineage>
</organism>
<protein>
    <recommendedName>
        <fullName evidence="2">DUF4604 domain-containing protein</fullName>
    </recommendedName>
</protein>
<feature type="compositionally biased region" description="Basic and acidic residues" evidence="1">
    <location>
        <begin position="143"/>
        <end position="152"/>
    </location>
</feature>
<dbReference type="OrthoDB" id="5388322at2759"/>
<keyword evidence="4" id="KW-1185">Reference proteome</keyword>
<evidence type="ECO:0000256" key="1">
    <source>
        <dbReference type="SAM" id="MobiDB-lite"/>
    </source>
</evidence>
<sequence>MSQKVNAKNLSYNSSLPPFLAALRAQAAGATGPDPILAAQRRGAKKRSGSEEAEDAPLVVDEHGNALEDLKVNKDGTVEEAAVAAKAEDQAEEESKDDGKLDAAKKSEAEPVRASIGGRKRKVGKVVGEEAHDGAAESAATGKKSETSKKETDDAEQTSNRKPKKKAKKIKLSFDEDEG</sequence>
<feature type="compositionally biased region" description="Basic and acidic residues" evidence="1">
    <location>
        <begin position="97"/>
        <end position="111"/>
    </location>
</feature>
<gene>
    <name evidence="3" type="ORF">A9Z42_0047660</name>
</gene>
<proteinExistence type="predicted"/>
<reference evidence="3 4" key="1">
    <citation type="journal article" date="2015" name="Genome Announc.">
        <title>Genome sequence and annotation of Trichoderma parareesei, the ancestor of the cellulase producer Trichoderma reesei.</title>
        <authorList>
            <person name="Yang D."/>
            <person name="Pomraning K."/>
            <person name="Kopchinskiy A."/>
            <person name="Karimi Aghcheh R."/>
            <person name="Atanasova L."/>
            <person name="Chenthamara K."/>
            <person name="Baker S.E."/>
            <person name="Zhang R."/>
            <person name="Shen Q."/>
            <person name="Freitag M."/>
            <person name="Kubicek C.P."/>
            <person name="Druzhinina I.S."/>
        </authorList>
    </citation>
    <scope>NUCLEOTIDE SEQUENCE [LARGE SCALE GENOMIC DNA]</scope>
    <source>
        <strain evidence="3 4">CBS 125925</strain>
    </source>
</reference>
<evidence type="ECO:0000313" key="3">
    <source>
        <dbReference type="EMBL" id="OTA04204.1"/>
    </source>
</evidence>
<dbReference type="InterPro" id="IPR027911">
    <property type="entry name" value="DUF4604"/>
</dbReference>
<accession>A0A2H2ZYI7</accession>
<dbReference type="Proteomes" id="UP000219286">
    <property type="component" value="Unassembled WGS sequence"/>
</dbReference>
<name>A0A2H2ZYI7_TRIPA</name>
<feature type="region of interest" description="Disordered" evidence="1">
    <location>
        <begin position="33"/>
        <end position="64"/>
    </location>
</feature>
<dbReference type="AlphaFoldDB" id="A0A2H2ZYI7"/>
<comment type="caution">
    <text evidence="3">The sequence shown here is derived from an EMBL/GenBank/DDBJ whole genome shotgun (WGS) entry which is preliminary data.</text>
</comment>
<feature type="domain" description="DUF4604" evidence="2">
    <location>
        <begin position="8"/>
        <end position="178"/>
    </location>
</feature>
<dbReference type="Pfam" id="PF15377">
    <property type="entry name" value="DUF4604"/>
    <property type="match status" value="1"/>
</dbReference>
<dbReference type="EMBL" id="LFMI01000480">
    <property type="protein sequence ID" value="OTA04204.1"/>
    <property type="molecule type" value="Genomic_DNA"/>
</dbReference>
<evidence type="ECO:0000313" key="4">
    <source>
        <dbReference type="Proteomes" id="UP000219286"/>
    </source>
</evidence>